<evidence type="ECO:0000259" key="2">
    <source>
        <dbReference type="Pfam" id="PF05678"/>
    </source>
</evidence>
<dbReference type="PANTHER" id="PTHR33179:SF29">
    <property type="entry name" value="OS06G0666400 PROTEIN"/>
    <property type="match status" value="1"/>
</dbReference>
<evidence type="ECO:0000313" key="4">
    <source>
        <dbReference type="Proteomes" id="UP000826271"/>
    </source>
</evidence>
<dbReference type="InterPro" id="IPR008889">
    <property type="entry name" value="VQ"/>
</dbReference>
<accession>A0AAV6XWT6</accession>
<reference evidence="3" key="1">
    <citation type="submission" date="2019-10" db="EMBL/GenBank/DDBJ databases">
        <authorList>
            <person name="Zhang R."/>
            <person name="Pan Y."/>
            <person name="Wang J."/>
            <person name="Ma R."/>
            <person name="Yu S."/>
        </authorList>
    </citation>
    <scope>NUCLEOTIDE SEQUENCE</scope>
    <source>
        <strain evidence="3">LA-IB0</strain>
        <tissue evidence="3">Leaf</tissue>
    </source>
</reference>
<dbReference type="InterPro" id="IPR039609">
    <property type="entry name" value="VQ_15/22"/>
</dbReference>
<dbReference type="Pfam" id="PF05678">
    <property type="entry name" value="VQ"/>
    <property type="match status" value="1"/>
</dbReference>
<dbReference type="EMBL" id="WHWC01000003">
    <property type="protein sequence ID" value="KAG8385092.1"/>
    <property type="molecule type" value="Genomic_DNA"/>
</dbReference>
<comment type="caution">
    <text evidence="3">The sequence shown here is derived from an EMBL/GenBank/DDBJ whole genome shotgun (WGS) entry which is preliminary data.</text>
</comment>
<dbReference type="Proteomes" id="UP000826271">
    <property type="component" value="Unassembled WGS sequence"/>
</dbReference>
<gene>
    <name evidence="3" type="ORF">BUALT_Bualt03G0005500</name>
</gene>
<proteinExistence type="predicted"/>
<organism evidence="3 4">
    <name type="scientific">Buddleja alternifolia</name>
    <dbReference type="NCBI Taxonomy" id="168488"/>
    <lineage>
        <taxon>Eukaryota</taxon>
        <taxon>Viridiplantae</taxon>
        <taxon>Streptophyta</taxon>
        <taxon>Embryophyta</taxon>
        <taxon>Tracheophyta</taxon>
        <taxon>Spermatophyta</taxon>
        <taxon>Magnoliopsida</taxon>
        <taxon>eudicotyledons</taxon>
        <taxon>Gunneridae</taxon>
        <taxon>Pentapetalae</taxon>
        <taxon>asterids</taxon>
        <taxon>lamiids</taxon>
        <taxon>Lamiales</taxon>
        <taxon>Scrophulariaceae</taxon>
        <taxon>Buddlejeae</taxon>
        <taxon>Buddleja</taxon>
    </lineage>
</organism>
<feature type="domain" description="VQ" evidence="2">
    <location>
        <begin position="76"/>
        <end position="98"/>
    </location>
</feature>
<evidence type="ECO:0000313" key="3">
    <source>
        <dbReference type="EMBL" id="KAG8385092.1"/>
    </source>
</evidence>
<feature type="compositionally biased region" description="Basic residues" evidence="1">
    <location>
        <begin position="66"/>
        <end position="75"/>
    </location>
</feature>
<name>A0AAV6XWT6_9LAMI</name>
<evidence type="ECO:0000256" key="1">
    <source>
        <dbReference type="SAM" id="MobiDB-lite"/>
    </source>
</evidence>
<sequence length="234" mass="26219">MQNSYEWAQNYEENMSSSMEEFTFDGPLDATNYMGRRELSPKVSCSNNNSGGGLFPKAGGNNIGKPIKRRSRASKRAPTTLLNANTNNFRALVQQYTGYTHRASLANYKGPINLNFAQYNCSASQKYEAQQVHKYQKLEDDDRSLHKEVDQNFFPFIGTDHINIVASATTTTTGTGSSDPMFISTVNNNPRPDSLTLDDDEDFDVENFWQDLSGASENYSALPGTRINDDLWGY</sequence>
<dbReference type="PANTHER" id="PTHR33179">
    <property type="entry name" value="VQ MOTIF-CONTAINING PROTEIN"/>
    <property type="match status" value="1"/>
</dbReference>
<protein>
    <recommendedName>
        <fullName evidence="2">VQ domain-containing protein</fullName>
    </recommendedName>
</protein>
<feature type="region of interest" description="Disordered" evidence="1">
    <location>
        <begin position="41"/>
        <end position="77"/>
    </location>
</feature>
<dbReference type="AlphaFoldDB" id="A0AAV6XWT6"/>
<keyword evidence="4" id="KW-1185">Reference proteome</keyword>